<protein>
    <submittedName>
        <fullName evidence="2">Uncharacterized protein</fullName>
    </submittedName>
</protein>
<dbReference type="Proteomes" id="UP000266841">
    <property type="component" value="Unassembled WGS sequence"/>
</dbReference>
<name>K0SIN1_THAOC</name>
<proteinExistence type="predicted"/>
<evidence type="ECO:0000256" key="1">
    <source>
        <dbReference type="SAM" id="MobiDB-lite"/>
    </source>
</evidence>
<keyword evidence="3" id="KW-1185">Reference proteome</keyword>
<feature type="region of interest" description="Disordered" evidence="1">
    <location>
        <begin position="165"/>
        <end position="219"/>
    </location>
</feature>
<gene>
    <name evidence="2" type="ORF">THAOC_14014</name>
</gene>
<feature type="region of interest" description="Disordered" evidence="1">
    <location>
        <begin position="1"/>
        <end position="28"/>
    </location>
</feature>
<sequence length="219" mass="23788">MRVRLNTKAVDSERHRGPPPRSVSGVPVGHSAMKLIGRTDCASSTIPGRLPLPSVVTMLGEEGSFGHPIEAPWKTLFTRSSPSYNLACGSRQAWTHLQSSFQADSPQSGWMATLSSPPRVTVSTISILVRFDDQGALASISKEDCFAKELRLLFFSRVGTQSSIEQDWTPRTSPVQASTRTALMRDPSRTRSHASSSAHSGPVLHPHWAGDRMSAGPRD</sequence>
<reference evidence="2 3" key="1">
    <citation type="journal article" date="2012" name="Genome Biol.">
        <title>Genome and low-iron response of an oceanic diatom adapted to chronic iron limitation.</title>
        <authorList>
            <person name="Lommer M."/>
            <person name="Specht M."/>
            <person name="Roy A.S."/>
            <person name="Kraemer L."/>
            <person name="Andreson R."/>
            <person name="Gutowska M.A."/>
            <person name="Wolf J."/>
            <person name="Bergner S.V."/>
            <person name="Schilhabel M.B."/>
            <person name="Klostermeier U.C."/>
            <person name="Beiko R.G."/>
            <person name="Rosenstiel P."/>
            <person name="Hippler M."/>
            <person name="Laroche J."/>
        </authorList>
    </citation>
    <scope>NUCLEOTIDE SEQUENCE [LARGE SCALE GENOMIC DNA]</scope>
    <source>
        <strain evidence="2 3">CCMP1005</strain>
    </source>
</reference>
<feature type="compositionally biased region" description="Polar residues" evidence="1">
    <location>
        <begin position="165"/>
        <end position="181"/>
    </location>
</feature>
<evidence type="ECO:0000313" key="2">
    <source>
        <dbReference type="EMBL" id="EJK65165.1"/>
    </source>
</evidence>
<accession>K0SIN1</accession>
<evidence type="ECO:0000313" key="3">
    <source>
        <dbReference type="Proteomes" id="UP000266841"/>
    </source>
</evidence>
<dbReference type="EMBL" id="AGNL01016268">
    <property type="protein sequence ID" value="EJK65165.1"/>
    <property type="molecule type" value="Genomic_DNA"/>
</dbReference>
<dbReference type="AlphaFoldDB" id="K0SIN1"/>
<comment type="caution">
    <text evidence="2">The sequence shown here is derived from an EMBL/GenBank/DDBJ whole genome shotgun (WGS) entry which is preliminary data.</text>
</comment>
<organism evidence="2 3">
    <name type="scientific">Thalassiosira oceanica</name>
    <name type="common">Marine diatom</name>
    <dbReference type="NCBI Taxonomy" id="159749"/>
    <lineage>
        <taxon>Eukaryota</taxon>
        <taxon>Sar</taxon>
        <taxon>Stramenopiles</taxon>
        <taxon>Ochrophyta</taxon>
        <taxon>Bacillariophyta</taxon>
        <taxon>Coscinodiscophyceae</taxon>
        <taxon>Thalassiosirophycidae</taxon>
        <taxon>Thalassiosirales</taxon>
        <taxon>Thalassiosiraceae</taxon>
        <taxon>Thalassiosira</taxon>
    </lineage>
</organism>